<dbReference type="InterPro" id="IPR046676">
    <property type="entry name" value="DUF6546"/>
</dbReference>
<evidence type="ECO:0000313" key="2">
    <source>
        <dbReference type="EMBL" id="RTE85231.1"/>
    </source>
</evidence>
<comment type="caution">
    <text evidence="2">The sequence shown here is derived from an EMBL/GenBank/DDBJ whole genome shotgun (WGS) entry which is preliminary data.</text>
</comment>
<gene>
    <name evidence="2" type="ORF">BHE90_000240</name>
</gene>
<protein>
    <recommendedName>
        <fullName evidence="1">DUF6546 domain-containing protein</fullName>
    </recommendedName>
</protein>
<accession>A0A430MB70</accession>
<proteinExistence type="predicted"/>
<evidence type="ECO:0000259" key="1">
    <source>
        <dbReference type="Pfam" id="PF20183"/>
    </source>
</evidence>
<name>A0A430MB70_9HYPO</name>
<dbReference type="EMBL" id="MIKF01000002">
    <property type="protein sequence ID" value="RTE85231.1"/>
    <property type="molecule type" value="Genomic_DNA"/>
</dbReference>
<dbReference type="Proteomes" id="UP000287124">
    <property type="component" value="Unassembled WGS sequence"/>
</dbReference>
<organism evidence="2 3">
    <name type="scientific">Fusarium euwallaceae</name>
    <dbReference type="NCBI Taxonomy" id="1147111"/>
    <lineage>
        <taxon>Eukaryota</taxon>
        <taxon>Fungi</taxon>
        <taxon>Dikarya</taxon>
        <taxon>Ascomycota</taxon>
        <taxon>Pezizomycotina</taxon>
        <taxon>Sordariomycetes</taxon>
        <taxon>Hypocreomycetidae</taxon>
        <taxon>Hypocreales</taxon>
        <taxon>Nectriaceae</taxon>
        <taxon>Fusarium</taxon>
        <taxon>Fusarium solani species complex</taxon>
    </lineage>
</organism>
<dbReference type="AlphaFoldDB" id="A0A430MB70"/>
<sequence>MDTSITSNAPTTRLSWCLLSPEIRLLILECIFPKNGHVETIVDRGFPKASSLATVSREWRYFFEKQTFRRLAITSSDIPEFSRAVSGENSVRLNYISRLRYYIRLAQYTECLLDKPESAANIAWNNQAFTRAMVILLNALSSWDGTRGGLMLEITAYSPSDQIFHPLQLDIRDDYPLRFEEDLEKCPNYSEYYKKKKAEIMGSEAIRRPAVVRDKMAQRLRGTPLELRPWLVEREQRFGNPTRSLAKVPIVRGLILRRSLLRGISGKALAKLFRESFVALGSFRLERWEGRTKEDDVAFLTDLQLHLMPNLPAGVQTFSLMQMGSLPGHRYRPTHAVLGPLSDLMAASCHRFANFCPPLELHAKTFLRQLALGGKQRGSRLKCLSLRANSLQPSTSQQSVTWLLTAASRAASKLPRLRVMELWNSGDGFGYLFRYTQEACRATITWRSIGQNFDLEPQVIQVWSKVSRTRVLIVDASPFTEDEVGLEGFNYETILGHLSLRRLAFDPITEAQLVVMTRP</sequence>
<keyword evidence="3" id="KW-1185">Reference proteome</keyword>
<evidence type="ECO:0000313" key="3">
    <source>
        <dbReference type="Proteomes" id="UP000287124"/>
    </source>
</evidence>
<feature type="domain" description="DUF6546" evidence="1">
    <location>
        <begin position="341"/>
        <end position="483"/>
    </location>
</feature>
<reference evidence="2 3" key="1">
    <citation type="submission" date="2017-06" db="EMBL/GenBank/DDBJ databases">
        <title>Comparative genomic analysis of Ambrosia Fusariam Clade fungi.</title>
        <authorList>
            <person name="Stajich J.E."/>
            <person name="Carrillo J."/>
            <person name="Kijimoto T."/>
            <person name="Eskalen A."/>
            <person name="O'Donnell K."/>
            <person name="Kasson M."/>
        </authorList>
    </citation>
    <scope>NUCLEOTIDE SEQUENCE [LARGE SCALE GENOMIC DNA]</scope>
    <source>
        <strain evidence="2 3">UCR1854</strain>
    </source>
</reference>
<dbReference type="Pfam" id="PF20183">
    <property type="entry name" value="DUF6546"/>
    <property type="match status" value="1"/>
</dbReference>